<dbReference type="GO" id="GO:0060003">
    <property type="term" value="P:copper ion export"/>
    <property type="evidence" value="ECO:0007669"/>
    <property type="project" value="TreeGrafter"/>
</dbReference>
<keyword evidence="2" id="KW-0813">Transport</keyword>
<evidence type="ECO:0000259" key="3">
    <source>
        <dbReference type="Pfam" id="PF19335"/>
    </source>
</evidence>
<comment type="similarity">
    <text evidence="1">Belongs to the membrane fusion protein (MFP) (TC 8.A.1) family.</text>
</comment>
<dbReference type="InterPro" id="IPR021647">
    <property type="entry name" value="CusF_Ec"/>
</dbReference>
<dbReference type="PANTHER" id="PTHR30097:SF15">
    <property type="entry name" value="CATION EFFLUX SYSTEM PROTEIN CUSB"/>
    <property type="match status" value="1"/>
</dbReference>
<dbReference type="NCBIfam" id="TIGR01730">
    <property type="entry name" value="RND_mfp"/>
    <property type="match status" value="1"/>
</dbReference>
<feature type="domain" description="Heavy metal binding" evidence="3">
    <location>
        <begin position="47"/>
        <end position="72"/>
    </location>
</feature>
<name>A0EJK1_9BACT</name>
<evidence type="ECO:0000259" key="5">
    <source>
        <dbReference type="Pfam" id="PF25919"/>
    </source>
</evidence>
<dbReference type="GO" id="GO:0046914">
    <property type="term" value="F:transition metal ion binding"/>
    <property type="evidence" value="ECO:0007669"/>
    <property type="project" value="TreeGrafter"/>
</dbReference>
<dbReference type="EMBL" id="DQ229155">
    <property type="protein sequence ID" value="ABB79937.1"/>
    <property type="molecule type" value="Genomic_DNA"/>
</dbReference>
<dbReference type="Gene3D" id="2.40.50.320">
    <property type="entry name" value="Copper binding periplasmic protein CusF"/>
    <property type="match status" value="1"/>
</dbReference>
<feature type="domain" description="CusB-like barrel-sandwich hybrid" evidence="5">
    <location>
        <begin position="129"/>
        <end position="243"/>
    </location>
</feature>
<dbReference type="InterPro" id="IPR006143">
    <property type="entry name" value="RND_pump_MFP"/>
</dbReference>
<dbReference type="InterPro" id="IPR058627">
    <property type="entry name" value="MdtA-like_C"/>
</dbReference>
<dbReference type="Pfam" id="PF25967">
    <property type="entry name" value="RND-MFP_C"/>
    <property type="match status" value="1"/>
</dbReference>
<dbReference type="Gene3D" id="2.40.30.170">
    <property type="match status" value="1"/>
</dbReference>
<dbReference type="Pfam" id="PF25919">
    <property type="entry name" value="BSH_CusB"/>
    <property type="match status" value="1"/>
</dbReference>
<dbReference type="Gene3D" id="6.10.140.730">
    <property type="match status" value="1"/>
</dbReference>
<dbReference type="InterPro" id="IPR058791">
    <property type="entry name" value="3HB_CusB"/>
</dbReference>
<proteinExistence type="inferred from homology"/>
<dbReference type="GO" id="GO:0022857">
    <property type="term" value="F:transmembrane transporter activity"/>
    <property type="evidence" value="ECO:0007669"/>
    <property type="project" value="InterPro"/>
</dbReference>
<sequence length="495" mass="54138">MPVIAALVVGLAGGVLISNYTILGKRLDSQDSSEQAMAKPAEKEILYWVAPMDPAFRRDEPGKSPMGMDLVAVYANDDATGEGEEGAVYIGATVVHNLGVRTSKAERRSLWRKVEATGYIDYDESRLSQINVRTEGWVQRLLVETEGERVSKGQLLFEFYSPQLVNAQKEYTQAKRRNDRRLLVAAEKKLLALGMTPAGITRLSKSGKVSDTVQVLAPQDGIITRLNVQEGIFIKPATEVMSLADLSSVWLQAGVFEAQAEWVAEAQSAEARLNYMPGEVFNGRVDYVYPVLDPVTRTLQVRLRFDNPGERMKPNMYARVTIFGKSHPGALSIPREALIRGARFDRVVVSLGDGSYVVREVISGIESGEWVEIVSGLEAGDEVVTSAQFLIDSEASLAGSIQRLDASGTMGRQSNGGVVFGSGIVEAVDAKARRIRVSHGPIEDLGWSAMTMEFDVLENTDLDSVAIGQNIRFSLQPSAVGDYEINIIQHGEKQQ</sequence>
<dbReference type="InterPro" id="IPR042230">
    <property type="entry name" value="CusF_sf"/>
</dbReference>
<dbReference type="InterPro" id="IPR051909">
    <property type="entry name" value="MFP_Cation_Efflux"/>
</dbReference>
<dbReference type="Pfam" id="PF11604">
    <property type="entry name" value="CusF_Ec"/>
    <property type="match status" value="1"/>
</dbReference>
<dbReference type="AlphaFoldDB" id="A0EJK1"/>
<feature type="domain" description="CusB-like beta-barrel" evidence="6">
    <location>
        <begin position="248"/>
        <end position="323"/>
    </location>
</feature>
<dbReference type="Gene3D" id="2.40.420.20">
    <property type="match status" value="1"/>
</dbReference>
<dbReference type="PANTHER" id="PTHR30097">
    <property type="entry name" value="CATION EFFLUX SYSTEM PROTEIN CUSB"/>
    <property type="match status" value="1"/>
</dbReference>
<dbReference type="InterPro" id="IPR058790">
    <property type="entry name" value="BSH_CusB"/>
</dbReference>
<evidence type="ECO:0000259" key="4">
    <source>
        <dbReference type="Pfam" id="PF25869"/>
    </source>
</evidence>
<protein>
    <submittedName>
        <fullName evidence="8">Membrane fusion protein</fullName>
    </submittedName>
</protein>
<dbReference type="Pfam" id="PF19335">
    <property type="entry name" value="HMBD"/>
    <property type="match status" value="1"/>
</dbReference>
<dbReference type="FunFam" id="2.40.30.170:FF:000010">
    <property type="entry name" value="Efflux RND transporter periplasmic adaptor subunit"/>
    <property type="match status" value="1"/>
</dbReference>
<dbReference type="Pfam" id="PF25954">
    <property type="entry name" value="Beta-barrel_RND_2"/>
    <property type="match status" value="1"/>
</dbReference>
<accession>A0EJK1</accession>
<dbReference type="GO" id="GO:0030288">
    <property type="term" value="C:outer membrane-bounded periplasmic space"/>
    <property type="evidence" value="ECO:0007669"/>
    <property type="project" value="TreeGrafter"/>
</dbReference>
<evidence type="ECO:0000313" key="8">
    <source>
        <dbReference type="EMBL" id="ABB79937.1"/>
    </source>
</evidence>
<reference evidence="8" key="1">
    <citation type="journal article" date="2009" name="Appl. Microbiol. Biotechnol.">
        <title>Cloning and characterization of a new cold-active lipase from a deep-sea sediment metagenome.</title>
        <authorList>
            <person name="Jeon J.H."/>
            <person name="Kim J.T."/>
            <person name="Kim Y.J."/>
            <person name="Kim H.K."/>
            <person name="Lee H.S."/>
            <person name="Kang S.G."/>
            <person name="Kim S.J."/>
            <person name="Lee J.H."/>
        </authorList>
    </citation>
    <scope>NUCLEOTIDE SEQUENCE</scope>
</reference>
<dbReference type="GO" id="GO:0016020">
    <property type="term" value="C:membrane"/>
    <property type="evidence" value="ECO:0007669"/>
    <property type="project" value="InterPro"/>
</dbReference>
<evidence type="ECO:0000256" key="1">
    <source>
        <dbReference type="ARBA" id="ARBA00009477"/>
    </source>
</evidence>
<evidence type="ECO:0000259" key="6">
    <source>
        <dbReference type="Pfam" id="PF25954"/>
    </source>
</evidence>
<dbReference type="Gene3D" id="2.40.50.100">
    <property type="match status" value="1"/>
</dbReference>
<organism evidence="8">
    <name type="scientific">uncultured bacterium pES01019D12</name>
    <dbReference type="NCBI Taxonomy" id="355333"/>
    <lineage>
        <taxon>Bacteria</taxon>
        <taxon>environmental samples</taxon>
    </lineage>
</organism>
<feature type="domain" description="CusB-like three alpha-helical bundle" evidence="4">
    <location>
        <begin position="164"/>
        <end position="210"/>
    </location>
</feature>
<dbReference type="GO" id="GO:0015679">
    <property type="term" value="P:plasma membrane copper ion transport"/>
    <property type="evidence" value="ECO:0007669"/>
    <property type="project" value="TreeGrafter"/>
</dbReference>
<feature type="domain" description="Multidrug resistance protein MdtA-like C-terminal permuted SH3" evidence="7">
    <location>
        <begin position="330"/>
        <end position="386"/>
    </location>
</feature>
<dbReference type="Pfam" id="PF25869">
    <property type="entry name" value="3HB_CusB"/>
    <property type="match status" value="1"/>
</dbReference>
<dbReference type="InterPro" id="IPR058792">
    <property type="entry name" value="Beta-barrel_RND_2"/>
</dbReference>
<evidence type="ECO:0000259" key="7">
    <source>
        <dbReference type="Pfam" id="PF25967"/>
    </source>
</evidence>
<evidence type="ECO:0000256" key="2">
    <source>
        <dbReference type="ARBA" id="ARBA00022448"/>
    </source>
</evidence>
<dbReference type="InterPro" id="IPR045800">
    <property type="entry name" value="HMBD"/>
</dbReference>
<dbReference type="SUPFAM" id="SSF111369">
    <property type="entry name" value="HlyD-like secretion proteins"/>
    <property type="match status" value="1"/>
</dbReference>